<dbReference type="InterPro" id="IPR012902">
    <property type="entry name" value="N_methyl_site"/>
</dbReference>
<gene>
    <name evidence="2" type="ORF">SAMN03080614_103025</name>
</gene>
<dbReference type="PROSITE" id="PS00409">
    <property type="entry name" value="PROKAR_NTER_METHYL"/>
    <property type="match status" value="1"/>
</dbReference>
<accession>A0A1I0B325</accession>
<dbReference type="RefSeq" id="WP_091350963.1">
    <property type="nucleotide sequence ID" value="NZ_FOIF01000030.1"/>
</dbReference>
<reference evidence="3" key="1">
    <citation type="submission" date="2016-10" db="EMBL/GenBank/DDBJ databases">
        <authorList>
            <person name="Varghese N."/>
            <person name="Submissions S."/>
        </authorList>
    </citation>
    <scope>NUCLEOTIDE SEQUENCE [LARGE SCALE GENOMIC DNA]</scope>
    <source>
        <strain evidence="3">DSM 13577</strain>
    </source>
</reference>
<proteinExistence type="predicted"/>
<dbReference type="Gene3D" id="3.30.700.10">
    <property type="entry name" value="Glycoprotein, Type 4 Pilin"/>
    <property type="match status" value="1"/>
</dbReference>
<dbReference type="NCBIfam" id="TIGR02532">
    <property type="entry name" value="IV_pilin_GFxxxE"/>
    <property type="match status" value="1"/>
</dbReference>
<evidence type="ECO:0000256" key="1">
    <source>
        <dbReference type="SAM" id="Phobius"/>
    </source>
</evidence>
<dbReference type="Proteomes" id="UP000243819">
    <property type="component" value="Unassembled WGS sequence"/>
</dbReference>
<evidence type="ECO:0000313" key="2">
    <source>
        <dbReference type="EMBL" id="SET00758.1"/>
    </source>
</evidence>
<dbReference type="InterPro" id="IPR045584">
    <property type="entry name" value="Pilin-like"/>
</dbReference>
<dbReference type="EMBL" id="FOIF01000030">
    <property type="protein sequence ID" value="SET00758.1"/>
    <property type="molecule type" value="Genomic_DNA"/>
</dbReference>
<keyword evidence="1" id="KW-0472">Membrane</keyword>
<dbReference type="OrthoDB" id="2080124at2"/>
<dbReference type="Pfam" id="PF07963">
    <property type="entry name" value="N_methyl"/>
    <property type="match status" value="1"/>
</dbReference>
<name>A0A1I0B325_9FIRM</name>
<dbReference type="AlphaFoldDB" id="A0A1I0B325"/>
<organism evidence="2 3">
    <name type="scientific">Anaerobranca gottschalkii DSM 13577</name>
    <dbReference type="NCBI Taxonomy" id="1120990"/>
    <lineage>
        <taxon>Bacteria</taxon>
        <taxon>Bacillati</taxon>
        <taxon>Bacillota</taxon>
        <taxon>Clostridia</taxon>
        <taxon>Eubacteriales</taxon>
        <taxon>Proteinivoracaceae</taxon>
        <taxon>Anaerobranca</taxon>
    </lineage>
</organism>
<feature type="transmembrane region" description="Helical" evidence="1">
    <location>
        <begin position="12"/>
        <end position="34"/>
    </location>
</feature>
<keyword evidence="3" id="KW-1185">Reference proteome</keyword>
<sequence>MIKKLLTNKGLTLIELIVTMAILGLVATVAYPMVASSQLLVSRQITNSHDRNDLRLAMSYLTNDIKYAKETIVEDNGNNDTNLIVTPHTGDTINYKIENGKLIREYYQEQDRKTEFLGIVSGNFSIDKSSPTLVNITLSTEDKETKFSVARLDYSVISKDEGSNFILAENVFIFGSDFKFGGSSILARNGTIYIGSDLVTSDLNQGNFTNVKNIFIDGNINLDGGSSGLGLDDNNGFMFVNGNLNLWNGTRNIYGDVYVAGNLRLKDAVIHGNIYVEGDVELGWTPNIKGNIYYKGNLSYPRNYNQSILAKCIKVEKLPKYDSIQFPQISLPKLRDDSWYISNGYLSGGPLFNGVRIFSQGNYVFNNWQTFKNVIIVSKGDITLSGWMHIEGVLFAPNGKITFSGGSFKGLAIARDGVFITSGGSLIEYKSIDNFIDDSSYYPFEF</sequence>
<keyword evidence="1" id="KW-0812">Transmembrane</keyword>
<protein>
    <submittedName>
        <fullName evidence="2">Prepilin-type N-terminal cleavage/methylation domain-containing protein</fullName>
    </submittedName>
</protein>
<dbReference type="STRING" id="1120990.SAMN03080614_103025"/>
<keyword evidence="1" id="KW-1133">Transmembrane helix</keyword>
<dbReference type="SUPFAM" id="SSF54523">
    <property type="entry name" value="Pili subunits"/>
    <property type="match status" value="1"/>
</dbReference>
<evidence type="ECO:0000313" key="3">
    <source>
        <dbReference type="Proteomes" id="UP000243819"/>
    </source>
</evidence>